<dbReference type="GO" id="GO:0000179">
    <property type="term" value="F:rRNA (adenine-N6,N6-)-dimethyltransferase activity"/>
    <property type="evidence" value="ECO:0007669"/>
    <property type="project" value="UniProtKB-UniRule"/>
</dbReference>
<evidence type="ECO:0000256" key="1">
    <source>
        <dbReference type="ARBA" id="ARBA00022603"/>
    </source>
</evidence>
<dbReference type="InterPro" id="IPR020598">
    <property type="entry name" value="rRNA_Ade_methylase_Trfase_N"/>
</dbReference>
<sequence length="231" mass="25738">MLVDTIVQKSGIKSTDTILEIGPGTGNLTKKLLEAGKLVIAVEVDPRMVLELQRRFQGTPHSSRLKVIQGDVLKTELPYFDLCVANIPYQISSPLTFKLLNHQPAFRKNKTLGAIFRQKNVLSLLEKNYKTLQALNLSVGNKDAEMGSSRLGNANEVETMEMDDDDDEDGGADDEMDVEDGDAEGETSEFKNKVLAVLKEGNFEEKRSSKLKLEEFLYLLSLFNRAGIHFS</sequence>
<dbReference type="Gene3D" id="1.10.8.480">
    <property type="match status" value="1"/>
</dbReference>
<dbReference type="PROSITE" id="PS51689">
    <property type="entry name" value="SAM_RNA_A_N6_MT"/>
    <property type="match status" value="1"/>
</dbReference>
<evidence type="ECO:0000256" key="3">
    <source>
        <dbReference type="ARBA" id="ARBA00022691"/>
    </source>
</evidence>
<comment type="caution">
    <text evidence="5">Lacks conserved residue(s) required for the propagation of feature annotation.</text>
</comment>
<name>A0A8J4RRX8_9ROSI</name>
<evidence type="ECO:0000256" key="5">
    <source>
        <dbReference type="PROSITE-ProRule" id="PRU01026"/>
    </source>
</evidence>
<dbReference type="Gene3D" id="3.40.50.150">
    <property type="entry name" value="Vaccinia Virus protein VP39"/>
    <property type="match status" value="1"/>
</dbReference>
<dbReference type="CDD" id="cd02440">
    <property type="entry name" value="AdoMet_MTases"/>
    <property type="match status" value="1"/>
</dbReference>
<evidence type="ECO:0000256" key="4">
    <source>
        <dbReference type="ARBA" id="ARBA00022884"/>
    </source>
</evidence>
<dbReference type="PANTHER" id="PTHR11727:SF7">
    <property type="entry name" value="DIMETHYLADENOSINE TRANSFERASE-RELATED"/>
    <property type="match status" value="1"/>
</dbReference>
<protein>
    <recommendedName>
        <fullName evidence="6">rRNA adenine N(6)-methyltransferase</fullName>
        <ecNumber evidence="6">2.1.1.-</ecNumber>
    </recommendedName>
</protein>
<keyword evidence="10" id="KW-1185">Reference proteome</keyword>
<dbReference type="InterPro" id="IPR001737">
    <property type="entry name" value="KsgA/Erm"/>
</dbReference>
<dbReference type="SUPFAM" id="SSF53335">
    <property type="entry name" value="S-adenosyl-L-methionine-dependent methyltransferases"/>
    <property type="match status" value="1"/>
</dbReference>
<accession>A0A8J4RRX8</accession>
<keyword evidence="2 5" id="KW-0808">Transferase</keyword>
<evidence type="ECO:0000313" key="9">
    <source>
        <dbReference type="EMBL" id="KAF3970427.1"/>
    </source>
</evidence>
<organism evidence="9 10">
    <name type="scientific">Castanea mollissima</name>
    <name type="common">Chinese chestnut</name>
    <dbReference type="NCBI Taxonomy" id="60419"/>
    <lineage>
        <taxon>Eukaryota</taxon>
        <taxon>Viridiplantae</taxon>
        <taxon>Streptophyta</taxon>
        <taxon>Embryophyta</taxon>
        <taxon>Tracheophyta</taxon>
        <taxon>Spermatophyta</taxon>
        <taxon>Magnoliopsida</taxon>
        <taxon>eudicotyledons</taxon>
        <taxon>Gunneridae</taxon>
        <taxon>Pentapetalae</taxon>
        <taxon>rosids</taxon>
        <taxon>fabids</taxon>
        <taxon>Fagales</taxon>
        <taxon>Fagaceae</taxon>
        <taxon>Castanea</taxon>
    </lineage>
</organism>
<feature type="compositionally biased region" description="Acidic residues" evidence="7">
    <location>
        <begin position="158"/>
        <end position="187"/>
    </location>
</feature>
<dbReference type="GO" id="GO:0003723">
    <property type="term" value="F:RNA binding"/>
    <property type="evidence" value="ECO:0007669"/>
    <property type="project" value="UniProtKB-UniRule"/>
</dbReference>
<evidence type="ECO:0000256" key="2">
    <source>
        <dbReference type="ARBA" id="ARBA00022679"/>
    </source>
</evidence>
<dbReference type="Pfam" id="PF00398">
    <property type="entry name" value="RrnaAD"/>
    <property type="match status" value="1"/>
</dbReference>
<dbReference type="EC" id="2.1.1.-" evidence="6"/>
<evidence type="ECO:0000256" key="7">
    <source>
        <dbReference type="SAM" id="MobiDB-lite"/>
    </source>
</evidence>
<dbReference type="InterPro" id="IPR029063">
    <property type="entry name" value="SAM-dependent_MTases_sf"/>
</dbReference>
<keyword evidence="6" id="KW-0698">rRNA processing</keyword>
<proteinExistence type="inferred from homology"/>
<gene>
    <name evidence="9" type="ORF">CMV_005885</name>
</gene>
<comment type="similarity">
    <text evidence="5 6">Belongs to the class I-like SAM-binding methyltransferase superfamily. rRNA adenine N(6)-methyltransferase family.</text>
</comment>
<feature type="binding site" evidence="5">
    <location>
        <position position="71"/>
    </location>
    <ligand>
        <name>S-adenosyl-L-methionine</name>
        <dbReference type="ChEBI" id="CHEBI:59789"/>
    </ligand>
</feature>
<feature type="domain" description="Ribosomal RNA adenine methylase transferase N-terminal" evidence="8">
    <location>
        <begin position="2"/>
        <end position="120"/>
    </location>
</feature>
<keyword evidence="1 5" id="KW-0489">Methyltransferase</keyword>
<evidence type="ECO:0000256" key="6">
    <source>
        <dbReference type="RuleBase" id="RU362106"/>
    </source>
</evidence>
<keyword evidence="4 5" id="KW-0694">RNA-binding</keyword>
<dbReference type="OrthoDB" id="74991at2759"/>
<dbReference type="GO" id="GO:0005730">
    <property type="term" value="C:nucleolus"/>
    <property type="evidence" value="ECO:0007669"/>
    <property type="project" value="TreeGrafter"/>
</dbReference>
<feature type="binding site" evidence="5">
    <location>
        <position position="22"/>
    </location>
    <ligand>
        <name>S-adenosyl-L-methionine</name>
        <dbReference type="ChEBI" id="CHEBI:59789"/>
    </ligand>
</feature>
<dbReference type="EMBL" id="JRKL02000535">
    <property type="protein sequence ID" value="KAF3970427.1"/>
    <property type="molecule type" value="Genomic_DNA"/>
</dbReference>
<dbReference type="SMART" id="SM00650">
    <property type="entry name" value="rADc"/>
    <property type="match status" value="1"/>
</dbReference>
<dbReference type="PROSITE" id="PS01131">
    <property type="entry name" value="RRNA_A_DIMETH"/>
    <property type="match status" value="1"/>
</dbReference>
<evidence type="ECO:0000259" key="8">
    <source>
        <dbReference type="SMART" id="SM00650"/>
    </source>
</evidence>
<reference evidence="9" key="1">
    <citation type="submission" date="2020-03" db="EMBL/GenBank/DDBJ databases">
        <title>Castanea mollissima Vanexum genome sequencing.</title>
        <authorList>
            <person name="Staton M."/>
        </authorList>
    </citation>
    <scope>NUCLEOTIDE SEQUENCE</scope>
    <source>
        <tissue evidence="9">Leaf</tissue>
    </source>
</reference>
<feature type="binding site" evidence="5">
    <location>
        <position position="1"/>
    </location>
    <ligand>
        <name>S-adenosyl-L-methionine</name>
        <dbReference type="ChEBI" id="CHEBI:59789"/>
    </ligand>
</feature>
<dbReference type="InterPro" id="IPR020596">
    <property type="entry name" value="rRNA_Ade_Mease_Trfase_CS"/>
</dbReference>
<comment type="caution">
    <text evidence="9">The sequence shown here is derived from an EMBL/GenBank/DDBJ whole genome shotgun (WGS) entry which is preliminary data.</text>
</comment>
<feature type="binding site" evidence="5">
    <location>
        <position position="43"/>
    </location>
    <ligand>
        <name>S-adenosyl-L-methionine</name>
        <dbReference type="ChEBI" id="CHEBI:59789"/>
    </ligand>
</feature>
<dbReference type="AlphaFoldDB" id="A0A8J4RRX8"/>
<dbReference type="Proteomes" id="UP000737018">
    <property type="component" value="Unassembled WGS sequence"/>
</dbReference>
<keyword evidence="3 5" id="KW-0949">S-adenosyl-L-methionine</keyword>
<evidence type="ECO:0000313" key="10">
    <source>
        <dbReference type="Proteomes" id="UP000737018"/>
    </source>
</evidence>
<feature type="binding site" evidence="5">
    <location>
        <position position="86"/>
    </location>
    <ligand>
        <name>S-adenosyl-L-methionine</name>
        <dbReference type="ChEBI" id="CHEBI:59789"/>
    </ligand>
</feature>
<dbReference type="PANTHER" id="PTHR11727">
    <property type="entry name" value="DIMETHYLADENOSINE TRANSFERASE"/>
    <property type="match status" value="1"/>
</dbReference>
<feature type="region of interest" description="Disordered" evidence="7">
    <location>
        <begin position="146"/>
        <end position="188"/>
    </location>
</feature>